<evidence type="ECO:0000313" key="2">
    <source>
        <dbReference type="Proteomes" id="UP000192813"/>
    </source>
</evidence>
<evidence type="ECO:0000313" key="1">
    <source>
        <dbReference type="EMBL" id="PNL92354.1"/>
    </source>
</evidence>
<organism evidence="1 2">
    <name type="scientific">Aerococcus viridans</name>
    <dbReference type="NCBI Taxonomy" id="1377"/>
    <lineage>
        <taxon>Bacteria</taxon>
        <taxon>Bacillati</taxon>
        <taxon>Bacillota</taxon>
        <taxon>Bacilli</taxon>
        <taxon>Lactobacillales</taxon>
        <taxon>Aerococcaceae</taxon>
        <taxon>Aerococcus</taxon>
    </lineage>
</organism>
<proteinExistence type="predicted"/>
<dbReference type="InterPro" id="IPR027417">
    <property type="entry name" value="P-loop_NTPase"/>
</dbReference>
<name>A0A2J9PPS6_9LACT</name>
<reference evidence="2" key="1">
    <citation type="submission" date="2017-12" db="EMBL/GenBank/DDBJ databases">
        <title>FDA dAtabase for Regulatory Grade micrObial Sequences (FDA-ARGOS): Supporting development and validation of Infectious Disease Dx tests.</title>
        <authorList>
            <person name="Hoffmann M."/>
            <person name="Allard M."/>
            <person name="Evans P."/>
            <person name="Brown E."/>
            <person name="Tallon L."/>
            <person name="Sadzewicz L."/>
            <person name="Sengamalay N."/>
            <person name="Ott S."/>
            <person name="Godinez A."/>
            <person name="Nagaraj S."/>
            <person name="Vavikolanu K."/>
            <person name="Aluvathingal J."/>
            <person name="Nadendla S."/>
            <person name="Sichtig H."/>
        </authorList>
    </citation>
    <scope>NUCLEOTIDE SEQUENCE [LARGE SCALE GENOMIC DNA]</scope>
    <source>
        <strain evidence="2">FDAARGOS_249</strain>
    </source>
</reference>
<dbReference type="SUPFAM" id="SSF52540">
    <property type="entry name" value="P-loop containing nucleoside triphosphate hydrolases"/>
    <property type="match status" value="1"/>
</dbReference>
<sequence>MITWDHFNVNNNHKTSSFESLSRLLFKENYCVEGTILRSNPNHKGIEVDPVTGKDGLIISFQAKYFSKGIDYSQIKKSFQIIRANYEGKLDRVYLFSNEDVSTNNSSYLECVKILEEASIECIAITNTELLEQAATSKHASALFFNQHKFDIEWFQQQVQLNLNSLSYRYNKKFNATTDIEKSIGLFCQSELSDELLPTRVSNYLKEIKSYYKQRGRELLDNIAEDILKSGEIENTNDYYKLNEYIKNKYADAFLRLGNSLNELNDKIYSAELENDERDKLLSKRQDLEKIKSLLDNLLLSNFEEKLIDNKILLLKGKAGVGKSHTFAISANNLIYENRPTILLPGYSFIKNNPVKNQLIDLLNIPNIDINNLLDSLDALGKLINKPIVVFIDGINETNDNIIWKNTIEEISQILDNYNYVKFAFSFRHGFEEKLISDYAEELISKEKISVLNHEGLDRFDYEQINIFLDYYNITFSPTLYFNEQMSNPLFLTLFCENFAGYDMDIQEIFNKTLEKIDQSSREEIEFDEDFNLLKEFLTQFVSKMLAGNGWTVSKEETFSIPFWENNGLVFKKHDYIGSLVRNGLINKFENSDEIYYTFSYNLIRDYLLGSEIFKKSTNLDELEYNILDVLIDDDNLNYSMVDPLLFTSEMGYESYGREIIIPVLDFIYEEDIHLANNLADRFIESFTIRKNINTSVEILRKILNNYEVSIDTFYNMLIDNSIKLKNSTNAYFLDSHLSQMSMVTRDSLWTNFINGISSDSSLGQIISSFESAKVNTHSLKNEQIRLMLILFSWTLTSSNRKLRDRCSKAMIVILKDNYQLCLDLLKKFENTNDPYVVHRLYGVVFGVLVRTKDRTPETYKELVNYVYKTIFQADEVYPDILLRDYARLIIELYLYEYPEELDFSREKIRPPYNSSDIPEMERVEYDSFGKNDSSIDAIISSMNTENSGPGIYGDFGRYVFDSALNQFKNFDNENGYYYAMDYIFNVIGFDGRLFPHDINNYYTERHDTRKVERIGKKYQWIALYNLLAKVADNYLVENDYDISEDYSGPWSPYVRDFDPTLNNRFKPDKSLIEFNPKDELYSKEFLDDFDREETDIIDWVNKTSTLFDDIENEIKIKDSRGNNWIILNHIKEIEKNENILRKYDGKRQEIYNIIQAYFVKEEDYERCLEDIETRNFYGRNYPEGSRSYEFFNREYYWSSALKNNVLKNEWSAIEIETGEYYEEEVRDYSSSNLEDFILGIENNEEVKYKKVKRPVKEIGYYVLPASNDFLYESQYDGTLEESSISFKIPNSEIINILKLEQKTIDGFFYVEDELVAFDTKLIDEDYGLIIKETYLHKFLEEQKYRVFWTLIGEKSFRTSDRMQIWSQWSGYAYLNEKFDIASKMRLETPGESNRFNNKV</sequence>
<comment type="caution">
    <text evidence="1">The sequence shown here is derived from an EMBL/GenBank/DDBJ whole genome shotgun (WGS) entry which is preliminary data.</text>
</comment>
<protein>
    <submittedName>
        <fullName evidence="1">Uncharacterized protein</fullName>
    </submittedName>
</protein>
<dbReference type="EMBL" id="NBTM02000001">
    <property type="protein sequence ID" value="PNL92354.1"/>
    <property type="molecule type" value="Genomic_DNA"/>
</dbReference>
<dbReference type="RefSeq" id="WP_083070137.1">
    <property type="nucleotide sequence ID" value="NZ_NBTM02000001.1"/>
</dbReference>
<gene>
    <name evidence="1" type="ORF">A6J77_008960</name>
</gene>
<dbReference type="Proteomes" id="UP000192813">
    <property type="component" value="Unassembled WGS sequence"/>
</dbReference>
<accession>A0A2J9PPS6</accession>